<reference evidence="1 2" key="1">
    <citation type="submission" date="2018-11" db="EMBL/GenBank/DDBJ databases">
        <title>Sequencing the genomes of 1000 actinobacteria strains.</title>
        <authorList>
            <person name="Klenk H.-P."/>
        </authorList>
    </citation>
    <scope>NUCLEOTIDE SEQUENCE [LARGE SCALE GENOMIC DNA]</scope>
    <source>
        <strain evidence="1 2">DSM 12652</strain>
    </source>
</reference>
<dbReference type="Gene3D" id="3.30.530.20">
    <property type="match status" value="1"/>
</dbReference>
<evidence type="ECO:0000313" key="1">
    <source>
        <dbReference type="EMBL" id="ROR90732.1"/>
    </source>
</evidence>
<dbReference type="InterPro" id="IPR019587">
    <property type="entry name" value="Polyketide_cyclase/dehydratase"/>
</dbReference>
<name>A0A3N2CT58_9ACTN</name>
<comment type="caution">
    <text evidence="1">The sequence shown here is derived from an EMBL/GenBank/DDBJ whole genome shotgun (WGS) entry which is preliminary data.</text>
</comment>
<dbReference type="SUPFAM" id="SSF55961">
    <property type="entry name" value="Bet v1-like"/>
    <property type="match status" value="1"/>
</dbReference>
<dbReference type="OrthoDB" id="4724764at2"/>
<dbReference type="EMBL" id="RKHO01000001">
    <property type="protein sequence ID" value="ROR90732.1"/>
    <property type="molecule type" value="Genomic_DNA"/>
</dbReference>
<dbReference type="Proteomes" id="UP000281738">
    <property type="component" value="Unassembled WGS sequence"/>
</dbReference>
<gene>
    <name evidence="1" type="ORF">EDD33_1580</name>
</gene>
<proteinExistence type="predicted"/>
<dbReference type="RefSeq" id="WP_123389878.1">
    <property type="nucleotide sequence ID" value="NZ_RKHO01000001.1"/>
</dbReference>
<dbReference type="InterPro" id="IPR023393">
    <property type="entry name" value="START-like_dom_sf"/>
</dbReference>
<evidence type="ECO:0000313" key="2">
    <source>
        <dbReference type="Proteomes" id="UP000281738"/>
    </source>
</evidence>
<keyword evidence="2" id="KW-1185">Reference proteome</keyword>
<organism evidence="1 2">
    <name type="scientific">Nocardioides aurantiacus</name>
    <dbReference type="NCBI Taxonomy" id="86796"/>
    <lineage>
        <taxon>Bacteria</taxon>
        <taxon>Bacillati</taxon>
        <taxon>Actinomycetota</taxon>
        <taxon>Actinomycetes</taxon>
        <taxon>Propionibacteriales</taxon>
        <taxon>Nocardioidaceae</taxon>
        <taxon>Nocardioides</taxon>
    </lineage>
</organism>
<dbReference type="AlphaFoldDB" id="A0A3N2CT58"/>
<sequence length="156" mass="17139">MPPVTFTQSATFATSPARAFATVLPAPLPGLFDRRYVALPRIREVRDQVGEWAEPGQTRTIVLADGSRMHERLVGVEAPGHFDYELSGLTGPLALLARRVEGRWAFEAAGGGTRVTWSWQVHPRSPLVRPAVLALRVMWAGYARLGLQRVGQLLAD</sequence>
<accession>A0A3N2CT58</accession>
<dbReference type="Pfam" id="PF10604">
    <property type="entry name" value="Polyketide_cyc2"/>
    <property type="match status" value="1"/>
</dbReference>
<protein>
    <submittedName>
        <fullName evidence="1">Polyketide cyclase/dehydrase/lipid transport protein</fullName>
    </submittedName>
</protein>